<sequence>MNWASINGNWETGKLLYAEHHVFLEILWISATYLRFLVPSWRNITTPKHAKYAKLPWVPLIFHVVVGTIELFRYYSQLAVTGESPEPDVVDLGLCLVMAASSFQLAAHVHEGNIPFVRTTFQGAAVQRVLASTLGYVHGDARWHRASIKLLNNFTWTRWIGAYAGYFQGFRAYADAFTASVVISHPLALWEGDYPAGIPLFGAVMFVLLAVDKWASRKLDGRPGFVPRVLAHCGLVTVKKGYFETASSGEKLE</sequence>
<protein>
    <submittedName>
        <fullName evidence="1">Sordarin/hypoxysordarin biosynthesis cluster protein P</fullName>
    </submittedName>
</protein>
<comment type="caution">
    <text evidence="1">The sequence shown here is derived from an EMBL/GenBank/DDBJ whole genome shotgun (WGS) entry which is preliminary data.</text>
</comment>
<reference evidence="1 2" key="1">
    <citation type="submission" date="2021-07" db="EMBL/GenBank/DDBJ databases">
        <title>Genome data of Colletotrichum spaethianum.</title>
        <authorList>
            <person name="Utami Y.D."/>
            <person name="Hiruma K."/>
        </authorList>
    </citation>
    <scope>NUCLEOTIDE SEQUENCE [LARGE SCALE GENOMIC DNA]</scope>
    <source>
        <strain evidence="1 2">MAFF 242679</strain>
    </source>
</reference>
<dbReference type="EMBL" id="BPPX01000011">
    <property type="protein sequence ID" value="GJC83391.1"/>
    <property type="molecule type" value="Genomic_DNA"/>
</dbReference>
<name>A0AA37GN76_9PEZI</name>
<proteinExistence type="predicted"/>
<dbReference type="AlphaFoldDB" id="A0AA37GN76"/>
<evidence type="ECO:0000313" key="1">
    <source>
        <dbReference type="EMBL" id="GJC83391.1"/>
    </source>
</evidence>
<keyword evidence="2" id="KW-1185">Reference proteome</keyword>
<dbReference type="Proteomes" id="UP001055172">
    <property type="component" value="Unassembled WGS sequence"/>
</dbReference>
<accession>A0AA37GN76</accession>
<gene>
    <name evidence="1" type="ORF">ColLi_06229</name>
</gene>
<organism evidence="1 2">
    <name type="scientific">Colletotrichum liriopes</name>
    <dbReference type="NCBI Taxonomy" id="708192"/>
    <lineage>
        <taxon>Eukaryota</taxon>
        <taxon>Fungi</taxon>
        <taxon>Dikarya</taxon>
        <taxon>Ascomycota</taxon>
        <taxon>Pezizomycotina</taxon>
        <taxon>Sordariomycetes</taxon>
        <taxon>Hypocreomycetidae</taxon>
        <taxon>Glomerellales</taxon>
        <taxon>Glomerellaceae</taxon>
        <taxon>Colletotrichum</taxon>
        <taxon>Colletotrichum spaethianum species complex</taxon>
    </lineage>
</organism>
<evidence type="ECO:0000313" key="2">
    <source>
        <dbReference type="Proteomes" id="UP001055172"/>
    </source>
</evidence>